<reference evidence="2" key="1">
    <citation type="submission" date="2014-05" db="EMBL/GenBank/DDBJ databases">
        <title>The genome and life-stage specific transcriptomes of Globodera pallida elucidate key aspects of plant parasitism by a cyst nematode.</title>
        <authorList>
            <person name="Cotton J.A."/>
            <person name="Lilley C.J."/>
            <person name="Jones L.M."/>
            <person name="Kikuchi T."/>
            <person name="Reid A.J."/>
            <person name="Thorpe P."/>
            <person name="Tsai I.J."/>
            <person name="Beasley H."/>
            <person name="Blok V."/>
            <person name="Cock P.J.A."/>
            <person name="Van den Akker S.E."/>
            <person name="Holroyd N."/>
            <person name="Hunt M."/>
            <person name="Mantelin S."/>
            <person name="Naghra H."/>
            <person name="Pain A."/>
            <person name="Palomares-Rius J.E."/>
            <person name="Zarowiecki M."/>
            <person name="Berriman M."/>
            <person name="Jones J.T."/>
            <person name="Urwin P.E."/>
        </authorList>
    </citation>
    <scope>NUCLEOTIDE SEQUENCE [LARGE SCALE GENOMIC DNA]</scope>
    <source>
        <strain evidence="2">Lindley</strain>
    </source>
</reference>
<evidence type="ECO:0000313" key="3">
    <source>
        <dbReference type="WBParaSite" id="GPLIN_001616800"/>
    </source>
</evidence>
<sequence length="28" mass="2861">LRQQGGAAAVRNTAEANGEDAAATSQRF</sequence>
<keyword evidence="2" id="KW-1185">Reference proteome</keyword>
<dbReference type="Proteomes" id="UP000050741">
    <property type="component" value="Unassembled WGS sequence"/>
</dbReference>
<organism evidence="2 3">
    <name type="scientific">Globodera pallida</name>
    <name type="common">Potato cyst nematode worm</name>
    <name type="synonym">Heterodera pallida</name>
    <dbReference type="NCBI Taxonomy" id="36090"/>
    <lineage>
        <taxon>Eukaryota</taxon>
        <taxon>Metazoa</taxon>
        <taxon>Ecdysozoa</taxon>
        <taxon>Nematoda</taxon>
        <taxon>Chromadorea</taxon>
        <taxon>Rhabditida</taxon>
        <taxon>Tylenchina</taxon>
        <taxon>Tylenchomorpha</taxon>
        <taxon>Tylenchoidea</taxon>
        <taxon>Heteroderidae</taxon>
        <taxon>Heteroderinae</taxon>
        <taxon>Globodera</taxon>
    </lineage>
</organism>
<protein>
    <submittedName>
        <fullName evidence="3">P-type conjugative transfer protein TrbL</fullName>
    </submittedName>
</protein>
<dbReference type="AlphaFoldDB" id="A0A183CTG0"/>
<evidence type="ECO:0000256" key="1">
    <source>
        <dbReference type="SAM" id="MobiDB-lite"/>
    </source>
</evidence>
<evidence type="ECO:0000313" key="2">
    <source>
        <dbReference type="Proteomes" id="UP000050741"/>
    </source>
</evidence>
<reference evidence="3" key="2">
    <citation type="submission" date="2016-06" db="UniProtKB">
        <authorList>
            <consortium name="WormBaseParasite"/>
        </authorList>
    </citation>
    <scope>IDENTIFICATION</scope>
</reference>
<proteinExistence type="predicted"/>
<name>A0A183CTG0_GLOPA</name>
<dbReference type="WBParaSite" id="GPLIN_001616800">
    <property type="protein sequence ID" value="GPLIN_001616800"/>
    <property type="gene ID" value="GPLIN_001616800"/>
</dbReference>
<accession>A0A183CTG0</accession>
<feature type="region of interest" description="Disordered" evidence="1">
    <location>
        <begin position="1"/>
        <end position="28"/>
    </location>
</feature>